<feature type="domain" description="YjiS-like" evidence="1">
    <location>
        <begin position="21"/>
        <end position="53"/>
    </location>
</feature>
<dbReference type="InterPro" id="IPR009506">
    <property type="entry name" value="YjiS-like"/>
</dbReference>
<proteinExistence type="predicted"/>
<dbReference type="Pfam" id="PF06568">
    <property type="entry name" value="YjiS-like"/>
    <property type="match status" value="1"/>
</dbReference>
<dbReference type="EMBL" id="VICH01000004">
    <property type="protein sequence ID" value="TQV68394.1"/>
    <property type="molecule type" value="Genomic_DNA"/>
</dbReference>
<reference evidence="2 3" key="1">
    <citation type="submission" date="2019-06" db="EMBL/GenBank/DDBJ databases">
        <title>A novel species of marine bacteria.</title>
        <authorList>
            <person name="Wang Y."/>
        </authorList>
    </citation>
    <scope>NUCLEOTIDE SEQUENCE [LARGE SCALE GENOMIC DNA]</scope>
    <source>
        <strain evidence="2 3">MA1-10</strain>
    </source>
</reference>
<keyword evidence="3" id="KW-1185">Reference proteome</keyword>
<dbReference type="AlphaFoldDB" id="A0A545STV6"/>
<evidence type="ECO:0000259" key="1">
    <source>
        <dbReference type="Pfam" id="PF06568"/>
    </source>
</evidence>
<dbReference type="OrthoDB" id="8096613at2"/>
<organism evidence="2 3">
    <name type="scientific">Aliiroseovarius halocynthiae</name>
    <dbReference type="NCBI Taxonomy" id="985055"/>
    <lineage>
        <taxon>Bacteria</taxon>
        <taxon>Pseudomonadati</taxon>
        <taxon>Pseudomonadota</taxon>
        <taxon>Alphaproteobacteria</taxon>
        <taxon>Rhodobacterales</taxon>
        <taxon>Paracoccaceae</taxon>
        <taxon>Aliiroseovarius</taxon>
    </lineage>
</organism>
<evidence type="ECO:0000313" key="3">
    <source>
        <dbReference type="Proteomes" id="UP000315816"/>
    </source>
</evidence>
<gene>
    <name evidence="2" type="ORF">FIL88_02040</name>
</gene>
<evidence type="ECO:0000313" key="2">
    <source>
        <dbReference type="EMBL" id="TQV68394.1"/>
    </source>
</evidence>
<name>A0A545STV6_9RHOB</name>
<comment type="caution">
    <text evidence="2">The sequence shown here is derived from an EMBL/GenBank/DDBJ whole genome shotgun (WGS) entry which is preliminary data.</text>
</comment>
<protein>
    <submittedName>
        <fullName evidence="2">DUF1127 domain-containing protein</fullName>
    </submittedName>
</protein>
<dbReference type="Proteomes" id="UP000315816">
    <property type="component" value="Unassembled WGS sequence"/>
</dbReference>
<sequence length="68" mass="7650">MTAVTCTNAPAVKHSFSPLTWLATAIQTRRERVALSQLDDHRLKDLGLTRAEADREAGRPIWDVPAHW</sequence>
<accession>A0A545STV6</accession>
<dbReference type="RefSeq" id="WP_142852147.1">
    <property type="nucleotide sequence ID" value="NZ_FXWW01000001.1"/>
</dbReference>